<keyword evidence="8" id="KW-0238">DNA-binding</keyword>
<gene>
    <name evidence="13" type="ORF">PECUL_23A018125</name>
</gene>
<reference evidence="13" key="1">
    <citation type="submission" date="2022-03" db="EMBL/GenBank/DDBJ databases">
        <authorList>
            <person name="Alioto T."/>
            <person name="Alioto T."/>
            <person name="Gomez Garrido J."/>
        </authorList>
    </citation>
    <scope>NUCLEOTIDE SEQUENCE</scope>
</reference>
<feature type="region of interest" description="Disordered" evidence="11">
    <location>
        <begin position="290"/>
        <end position="352"/>
    </location>
</feature>
<comment type="subcellular location">
    <subcellularLocation>
        <location evidence="2">Nucleus</location>
    </subcellularLocation>
</comment>
<comment type="function">
    <text evidence="1">May be involved in transcriptional regulation.</text>
</comment>
<dbReference type="InterPro" id="IPR012337">
    <property type="entry name" value="RNaseH-like_sf"/>
</dbReference>
<evidence type="ECO:0000256" key="5">
    <source>
        <dbReference type="ARBA" id="ARBA00022737"/>
    </source>
</evidence>
<accession>A0AAD1RU93</accession>
<evidence type="ECO:0000256" key="6">
    <source>
        <dbReference type="ARBA" id="ARBA00022771"/>
    </source>
</evidence>
<evidence type="ECO:0000313" key="14">
    <source>
        <dbReference type="Proteomes" id="UP001295444"/>
    </source>
</evidence>
<dbReference type="Proteomes" id="UP001295444">
    <property type="component" value="Chromosome 04"/>
</dbReference>
<evidence type="ECO:0000256" key="7">
    <source>
        <dbReference type="ARBA" id="ARBA00022833"/>
    </source>
</evidence>
<feature type="domain" description="C2H2-type" evidence="12">
    <location>
        <begin position="354"/>
        <end position="381"/>
    </location>
</feature>
<keyword evidence="7" id="KW-0862">Zinc</keyword>
<dbReference type="Pfam" id="PF14291">
    <property type="entry name" value="DUF4371"/>
    <property type="match status" value="1"/>
</dbReference>
<dbReference type="Pfam" id="PF00096">
    <property type="entry name" value="zf-C2H2"/>
    <property type="match status" value="2"/>
</dbReference>
<dbReference type="SMART" id="SM00355">
    <property type="entry name" value="ZnF_C2H2"/>
    <property type="match status" value="2"/>
</dbReference>
<protein>
    <submittedName>
        <fullName evidence="13">Zinc finger MYM-type 1-like</fullName>
    </submittedName>
</protein>
<dbReference type="GO" id="GO:0005634">
    <property type="term" value="C:nucleus"/>
    <property type="evidence" value="ECO:0007669"/>
    <property type="project" value="UniProtKB-SubCell"/>
</dbReference>
<evidence type="ECO:0000256" key="2">
    <source>
        <dbReference type="ARBA" id="ARBA00004123"/>
    </source>
</evidence>
<dbReference type="AlphaFoldDB" id="A0AAD1RU93"/>
<organism evidence="13 14">
    <name type="scientific">Pelobates cultripes</name>
    <name type="common">Western spadefoot toad</name>
    <dbReference type="NCBI Taxonomy" id="61616"/>
    <lineage>
        <taxon>Eukaryota</taxon>
        <taxon>Metazoa</taxon>
        <taxon>Chordata</taxon>
        <taxon>Craniata</taxon>
        <taxon>Vertebrata</taxon>
        <taxon>Euteleostomi</taxon>
        <taxon>Amphibia</taxon>
        <taxon>Batrachia</taxon>
        <taxon>Anura</taxon>
        <taxon>Pelobatoidea</taxon>
        <taxon>Pelobatidae</taxon>
        <taxon>Pelobates</taxon>
    </lineage>
</organism>
<dbReference type="PROSITE" id="PS00028">
    <property type="entry name" value="ZINC_FINGER_C2H2_1"/>
    <property type="match status" value="2"/>
</dbReference>
<name>A0AAD1RU93_PELCU</name>
<feature type="domain" description="C2H2-type" evidence="12">
    <location>
        <begin position="304"/>
        <end position="331"/>
    </location>
</feature>
<evidence type="ECO:0000313" key="13">
    <source>
        <dbReference type="EMBL" id="CAH2281681.1"/>
    </source>
</evidence>
<evidence type="ECO:0000256" key="8">
    <source>
        <dbReference type="ARBA" id="ARBA00023125"/>
    </source>
</evidence>
<dbReference type="Gene3D" id="3.30.160.60">
    <property type="entry name" value="Classic Zinc Finger"/>
    <property type="match status" value="1"/>
</dbReference>
<dbReference type="PROSITE" id="PS50157">
    <property type="entry name" value="ZINC_FINGER_C2H2_2"/>
    <property type="match status" value="2"/>
</dbReference>
<evidence type="ECO:0000256" key="3">
    <source>
        <dbReference type="ARBA" id="ARBA00006991"/>
    </source>
</evidence>
<evidence type="ECO:0000259" key="12">
    <source>
        <dbReference type="PROSITE" id="PS50157"/>
    </source>
</evidence>
<dbReference type="EMBL" id="OW240915">
    <property type="protein sequence ID" value="CAH2281681.1"/>
    <property type="molecule type" value="Genomic_DNA"/>
</dbReference>
<evidence type="ECO:0000256" key="9">
    <source>
        <dbReference type="ARBA" id="ARBA00023242"/>
    </source>
</evidence>
<keyword evidence="4" id="KW-0479">Metal-binding</keyword>
<evidence type="ECO:0000256" key="4">
    <source>
        <dbReference type="ARBA" id="ARBA00022723"/>
    </source>
</evidence>
<dbReference type="PANTHER" id="PTHR45749">
    <property type="match status" value="1"/>
</dbReference>
<keyword evidence="9" id="KW-0539">Nucleus</keyword>
<keyword evidence="6 10" id="KW-0863">Zinc-finger</keyword>
<keyword evidence="5" id="KW-0677">Repeat</keyword>
<dbReference type="InterPro" id="IPR036236">
    <property type="entry name" value="Znf_C2H2_sf"/>
</dbReference>
<feature type="region of interest" description="Disordered" evidence="11">
    <location>
        <begin position="375"/>
        <end position="394"/>
    </location>
</feature>
<proteinExistence type="inferred from homology"/>
<dbReference type="GO" id="GO:0008270">
    <property type="term" value="F:zinc ion binding"/>
    <property type="evidence" value="ECO:0007669"/>
    <property type="project" value="UniProtKB-KW"/>
</dbReference>
<evidence type="ECO:0000256" key="10">
    <source>
        <dbReference type="PROSITE-ProRule" id="PRU00042"/>
    </source>
</evidence>
<evidence type="ECO:0000256" key="1">
    <source>
        <dbReference type="ARBA" id="ARBA00003767"/>
    </source>
</evidence>
<dbReference type="InterPro" id="IPR013087">
    <property type="entry name" value="Znf_C2H2_type"/>
</dbReference>
<sequence length="1097" mass="124047">MFCLLLAVCPENEQLPTHVKVEDDNLHSKDHSQPVNNDMHRHHADGLPVIVDVRGNIKDEPMEEEFYWNTDRSETVGFADSERLTDVKMEDEKPNAENNEICTDPAEESERLFTNVKMEDEDLPNPVNNEICTDPADDKEALVTDVKMEDEKPNVEDLPNPVNNEICTDQANGCLEPAIKNMDVKMEEWRPNGEELQPSAGLPAAGPALLQVQLQNENLNLAQGPILINNSIQTVPVGQYILIENQIPTSNLLNYPVVLHQVAAGPTDLGHIASPVNNNPGTDVVRTTKKIAPHPGPNQPEESHTCSDCGNKFKSNSELSKHRLTHSNNNSTQSVSDQPGASSHQKSPATEKAFTCTTCDKTFTKEGSFRLHMDNHKEQSNHMGTPRHSKAPERNKVDELLQKPSHSLTMQEKLDLKRLGPPQPNIAILQTAKDRGKQYNRNFNPQWYKKKSWLCGSVTKSALFCFPCLLFGGDETWTKTGVTDIKHLPVKAQKHEISSSHVENCLNFSMLGTVGTGTQLNPYPLRSVRKHNEEVDKNRHILSKLIDCIRFCGAFELALRSHDESEYSSHHGVFLGLVDLVASLDSAMEQHLKTATVFKDVSKSIQNELLDIMLDVTRQVILQEMKEADFVAIQIDETTDVTPKPQAVLVYRYIHKGRAVERYFGFISLDGSNAETIVASFLEKLNVAFPRHDDKAKLIAQSYDGAGVLHGEDGGMARKIKDVYPNAHYVHCYAHQLDLLIQQAASSVPGVRVFFCNLASIAAYFSRSPKRIAVLDEVVSRRLPGATRPPWNFSIRTANVVLEHRQDLIECFKTVLSRADNFDVMSVSEAKSYAILLEEREFLYFLCLFKEIMPHVDTLYSQLQKTDTSAVFIRNSIKEFTRNLKKIRDSIEDIEGKLPELPANAKYSGKLIVTLNQIGRDVCSTVIDYAKEHFSFYDHLLGASLLATELFDKYLLRFPYKVLDDTVYAYPMLNKERLRTELEIIYKNKEFRSCGGEVAIYSFLIRNDLNEAFNETFTLLKILITTPMPTSESDRCFSTVKKIKTFLQSSMVEHRLEALSMLSVERELVNNIPDFNNRIIEKFAALKNRREHFMYKS</sequence>
<dbReference type="InterPro" id="IPR025398">
    <property type="entry name" value="DUF4371"/>
</dbReference>
<keyword evidence="14" id="KW-1185">Reference proteome</keyword>
<dbReference type="SUPFAM" id="SSF53098">
    <property type="entry name" value="Ribonuclease H-like"/>
    <property type="match status" value="1"/>
</dbReference>
<evidence type="ECO:0000256" key="11">
    <source>
        <dbReference type="SAM" id="MobiDB-lite"/>
    </source>
</evidence>
<comment type="similarity">
    <text evidence="3">Belongs to the krueppel C2H2-type zinc-finger protein family.</text>
</comment>
<dbReference type="GO" id="GO:0003677">
    <property type="term" value="F:DNA binding"/>
    <property type="evidence" value="ECO:0007669"/>
    <property type="project" value="UniProtKB-KW"/>
</dbReference>
<feature type="compositionally biased region" description="Polar residues" evidence="11">
    <location>
        <begin position="326"/>
        <end position="348"/>
    </location>
</feature>
<dbReference type="FunFam" id="3.30.160.60:FF:000100">
    <property type="entry name" value="Zinc finger 45-like"/>
    <property type="match status" value="1"/>
</dbReference>
<dbReference type="PANTHER" id="PTHR45749:SF28">
    <property type="entry name" value="ZINC FINGER MYM-TYPE PROTEIN 1-LIKE-RELATED"/>
    <property type="match status" value="1"/>
</dbReference>
<dbReference type="SUPFAM" id="SSF57667">
    <property type="entry name" value="beta-beta-alpha zinc fingers"/>
    <property type="match status" value="1"/>
</dbReference>